<gene>
    <name evidence="1" type="ORF">SAMN04489762_3148</name>
</gene>
<reference evidence="1 2" key="1">
    <citation type="submission" date="2016-10" db="EMBL/GenBank/DDBJ databases">
        <authorList>
            <person name="Varghese N."/>
            <person name="Submissions S."/>
        </authorList>
    </citation>
    <scope>NUCLEOTIDE SEQUENCE [LARGE SCALE GENOMIC DNA]</scope>
    <source>
        <strain evidence="1 2">DSM 21619</strain>
    </source>
</reference>
<dbReference type="RefSeq" id="WP_164493483.1">
    <property type="nucleotide sequence ID" value="NZ_FOCD01000004.1"/>
</dbReference>
<evidence type="ECO:0008006" key="3">
    <source>
        <dbReference type="Google" id="ProtNLM"/>
    </source>
</evidence>
<dbReference type="Proteomes" id="UP000199735">
    <property type="component" value="Unassembled WGS sequence"/>
</dbReference>
<evidence type="ECO:0000313" key="1">
    <source>
        <dbReference type="EMBL" id="SEN94369.1"/>
    </source>
</evidence>
<dbReference type="EMBL" id="FOCD01000004">
    <property type="protein sequence ID" value="SEN94369.1"/>
    <property type="molecule type" value="Genomic_DNA"/>
</dbReference>
<organism evidence="1 2">
    <name type="scientific">Terribacillus saccharophilus</name>
    <dbReference type="NCBI Taxonomy" id="361277"/>
    <lineage>
        <taxon>Bacteria</taxon>
        <taxon>Bacillati</taxon>
        <taxon>Bacillota</taxon>
        <taxon>Bacilli</taxon>
        <taxon>Bacillales</taxon>
        <taxon>Bacillaceae</taxon>
        <taxon>Terribacillus</taxon>
    </lineage>
</organism>
<evidence type="ECO:0000313" key="2">
    <source>
        <dbReference type="Proteomes" id="UP000199735"/>
    </source>
</evidence>
<dbReference type="AlphaFoldDB" id="A0AAX2EIZ9"/>
<name>A0AAX2EIZ9_9BACI</name>
<comment type="caution">
    <text evidence="1">The sequence shown here is derived from an EMBL/GenBank/DDBJ whole genome shotgun (WGS) entry which is preliminary data.</text>
</comment>
<accession>A0AAX2EIZ9</accession>
<sequence length="45" mass="4612">MKKLLVVTSLIAVLGVSAIVGSNNLGNEAKSEATPGVLTIKLVDF</sequence>
<protein>
    <recommendedName>
        <fullName evidence="3">Phr family secreted Rap phosphatase inhibitor</fullName>
    </recommendedName>
</protein>
<proteinExistence type="predicted"/>